<dbReference type="Proteomes" id="UP001177023">
    <property type="component" value="Unassembled WGS sequence"/>
</dbReference>
<protein>
    <submittedName>
        <fullName evidence="2">Uncharacterized protein</fullName>
    </submittedName>
</protein>
<feature type="compositionally biased region" description="Low complexity" evidence="1">
    <location>
        <begin position="1"/>
        <end position="22"/>
    </location>
</feature>
<dbReference type="AlphaFoldDB" id="A0AA36D8U7"/>
<accession>A0AA36D8U7</accession>
<sequence length="96" mass="10209">MAAHPTASTTRASSPTSTGTTAFPQSPDTLCSGTHTTVIGSPYAPSNIERIVPEKEGVKPVNKPVIRIQRMALSDIANLVIGDKKQVMLEKPSHEN</sequence>
<gene>
    <name evidence="2" type="ORF">MSPICULIGERA_LOCUS20041</name>
</gene>
<organism evidence="2 3">
    <name type="scientific">Mesorhabditis spiculigera</name>
    <dbReference type="NCBI Taxonomy" id="96644"/>
    <lineage>
        <taxon>Eukaryota</taxon>
        <taxon>Metazoa</taxon>
        <taxon>Ecdysozoa</taxon>
        <taxon>Nematoda</taxon>
        <taxon>Chromadorea</taxon>
        <taxon>Rhabditida</taxon>
        <taxon>Rhabditina</taxon>
        <taxon>Rhabditomorpha</taxon>
        <taxon>Rhabditoidea</taxon>
        <taxon>Rhabditidae</taxon>
        <taxon>Mesorhabditinae</taxon>
        <taxon>Mesorhabditis</taxon>
    </lineage>
</organism>
<feature type="non-terminal residue" evidence="2">
    <location>
        <position position="96"/>
    </location>
</feature>
<dbReference type="EMBL" id="CATQJA010002664">
    <property type="protein sequence ID" value="CAJ0581892.1"/>
    <property type="molecule type" value="Genomic_DNA"/>
</dbReference>
<evidence type="ECO:0000313" key="2">
    <source>
        <dbReference type="EMBL" id="CAJ0581892.1"/>
    </source>
</evidence>
<proteinExistence type="predicted"/>
<evidence type="ECO:0000256" key="1">
    <source>
        <dbReference type="SAM" id="MobiDB-lite"/>
    </source>
</evidence>
<keyword evidence="3" id="KW-1185">Reference proteome</keyword>
<feature type="region of interest" description="Disordered" evidence="1">
    <location>
        <begin position="1"/>
        <end position="43"/>
    </location>
</feature>
<reference evidence="2" key="1">
    <citation type="submission" date="2023-06" db="EMBL/GenBank/DDBJ databases">
        <authorList>
            <person name="Delattre M."/>
        </authorList>
    </citation>
    <scope>NUCLEOTIDE SEQUENCE</scope>
    <source>
        <strain evidence="2">AF72</strain>
    </source>
</reference>
<comment type="caution">
    <text evidence="2">The sequence shown here is derived from an EMBL/GenBank/DDBJ whole genome shotgun (WGS) entry which is preliminary data.</text>
</comment>
<evidence type="ECO:0000313" key="3">
    <source>
        <dbReference type="Proteomes" id="UP001177023"/>
    </source>
</evidence>
<name>A0AA36D8U7_9BILA</name>
<feature type="compositionally biased region" description="Polar residues" evidence="1">
    <location>
        <begin position="23"/>
        <end position="39"/>
    </location>
</feature>